<keyword evidence="1 4" id="KW-0378">Hydrolase</keyword>
<accession>A0A6N6VV50</accession>
<dbReference type="InterPro" id="IPR035909">
    <property type="entry name" value="CheB_C"/>
</dbReference>
<dbReference type="CDD" id="cd16432">
    <property type="entry name" value="CheB_Rec"/>
    <property type="match status" value="1"/>
</dbReference>
<name>A0A6N6VV50_9BACT</name>
<dbReference type="InterPro" id="IPR000673">
    <property type="entry name" value="Sig_transdc_resp-reg_Me-estase"/>
</dbReference>
<proteinExistence type="predicted"/>
<evidence type="ECO:0000256" key="2">
    <source>
        <dbReference type="ARBA" id="ARBA00039140"/>
    </source>
</evidence>
<evidence type="ECO:0000313" key="7">
    <source>
        <dbReference type="EMBL" id="KAB8039639.1"/>
    </source>
</evidence>
<dbReference type="PRINTS" id="PR00996">
    <property type="entry name" value="CHERMTFRASE"/>
</dbReference>
<protein>
    <recommendedName>
        <fullName evidence="2">protein-glutamate methylesterase</fullName>
        <ecNumber evidence="2">3.1.1.61</ecNumber>
    </recommendedName>
</protein>
<comment type="caution">
    <text evidence="7">The sequence shown here is derived from an EMBL/GenBank/DDBJ whole genome shotgun (WGS) entry which is preliminary data.</text>
</comment>
<dbReference type="SUPFAM" id="SSF53335">
    <property type="entry name" value="S-adenosyl-L-methionine-dependent methyltransferases"/>
    <property type="match status" value="1"/>
</dbReference>
<dbReference type="Gene3D" id="3.40.50.150">
    <property type="entry name" value="Vaccinia Virus protein VP39"/>
    <property type="match status" value="1"/>
</dbReference>
<dbReference type="SMART" id="SM00138">
    <property type="entry name" value="MeTrc"/>
    <property type="match status" value="1"/>
</dbReference>
<keyword evidence="4" id="KW-0145">Chemotaxis</keyword>
<dbReference type="AlphaFoldDB" id="A0A6N6VV50"/>
<dbReference type="Pfam" id="PF01739">
    <property type="entry name" value="CheR"/>
    <property type="match status" value="1"/>
</dbReference>
<dbReference type="Proteomes" id="UP000437748">
    <property type="component" value="Unassembled WGS sequence"/>
</dbReference>
<dbReference type="PROSITE" id="PS50122">
    <property type="entry name" value="CHEB"/>
    <property type="match status" value="1"/>
</dbReference>
<dbReference type="InterPro" id="IPR000780">
    <property type="entry name" value="CheR_MeTrfase"/>
</dbReference>
<dbReference type="RefSeq" id="WP_153418976.1">
    <property type="nucleotide sequence ID" value="NZ_WFLM01000002.1"/>
</dbReference>
<evidence type="ECO:0000256" key="4">
    <source>
        <dbReference type="PROSITE-ProRule" id="PRU00050"/>
    </source>
</evidence>
<dbReference type="GO" id="GO:0006935">
    <property type="term" value="P:chemotaxis"/>
    <property type="evidence" value="ECO:0007669"/>
    <property type="project" value="UniProtKB-UniRule"/>
</dbReference>
<feature type="domain" description="CheB-type methylesterase" evidence="5">
    <location>
        <begin position="448"/>
        <end position="611"/>
    </location>
</feature>
<dbReference type="SUPFAM" id="SSF52738">
    <property type="entry name" value="Methylesterase CheB, C-terminal domain"/>
    <property type="match status" value="1"/>
</dbReference>
<dbReference type="Pfam" id="PF01339">
    <property type="entry name" value="CheB_methylest"/>
    <property type="match status" value="1"/>
</dbReference>
<organism evidence="7 8">
    <name type="scientific">Silvanigrella paludirubra</name>
    <dbReference type="NCBI Taxonomy" id="2499159"/>
    <lineage>
        <taxon>Bacteria</taxon>
        <taxon>Pseudomonadati</taxon>
        <taxon>Bdellovibrionota</taxon>
        <taxon>Oligoflexia</taxon>
        <taxon>Silvanigrellales</taxon>
        <taxon>Silvanigrellaceae</taxon>
        <taxon>Silvanigrella</taxon>
    </lineage>
</organism>
<dbReference type="InterPro" id="IPR029063">
    <property type="entry name" value="SAM-dependent_MTases_sf"/>
</dbReference>
<dbReference type="EC" id="3.1.1.61" evidence="2"/>
<reference evidence="7 8" key="1">
    <citation type="submission" date="2019-10" db="EMBL/GenBank/DDBJ databases">
        <title>New species of Slilvanegrellaceae.</title>
        <authorList>
            <person name="Pitt A."/>
            <person name="Hahn M.W."/>
        </authorList>
    </citation>
    <scope>NUCLEOTIDE SEQUENCE [LARGE SCALE GENOMIC DNA]</scope>
    <source>
        <strain evidence="7 8">SP-Ram-0.45-NSY-1</strain>
    </source>
</reference>
<feature type="active site" evidence="4">
    <location>
        <position position="458"/>
    </location>
</feature>
<dbReference type="GO" id="GO:0008984">
    <property type="term" value="F:protein-glutamate methylesterase activity"/>
    <property type="evidence" value="ECO:0007669"/>
    <property type="project" value="UniProtKB-EC"/>
</dbReference>
<feature type="active site" evidence="4">
    <location>
        <position position="579"/>
    </location>
</feature>
<gene>
    <name evidence="7" type="ORF">GCL60_05100</name>
</gene>
<dbReference type="GO" id="GO:0008757">
    <property type="term" value="F:S-adenosylmethionine-dependent methyltransferase activity"/>
    <property type="evidence" value="ECO:0007669"/>
    <property type="project" value="InterPro"/>
</dbReference>
<dbReference type="EMBL" id="WFLM01000002">
    <property type="protein sequence ID" value="KAB8039639.1"/>
    <property type="molecule type" value="Genomic_DNA"/>
</dbReference>
<feature type="domain" description="CheR-type methyltransferase" evidence="6">
    <location>
        <begin position="1"/>
        <end position="284"/>
    </location>
</feature>
<sequence length="638" mass="73473">MKIELNNDEIDVLLDLSLEITGIQSHPNQIKSFVIENVKQRMILTENFELNHYLKFLDNNQEEYDKFLSAITVHTTGWFREFEHFRILENEIINLIQNHNIQFIRILSIPCSTGEEVYSLAFLLETITEKFPHINYNIIGIDIDSQSIKKSKNAVYCKDDLQNIPLQFHKYILNGSGNVKEFFAIKREIRDHCQFFEGDIRDDNFLKNNISFNNSLDKNDHFNIILCRNLFIYFKQNDIDKIISNFKLITDENGIICIGHSEKIEADKFKLFHIGNSIYKKNLSPIKINSENLNIDFLLFSNSDPIRLKNFSDRFSKEFKDFKLINSLDQLKSIEDNNQLKVVAIDRDSKSHELIQLLLTIVKKNKNIFVIETIIFPSQKLSYSLDIYHESQIFKDFQDWRSFDINTSQIILYLKKLLNSIETPGTEQKENNKAIDKNKKVKVFIDNLIPDFIAIGASTGGTVALVELLKNIPNKFPPIIIVQHLPHIFSKEFIEKLKKTSGLKYVSPMERPLLKHGHIYLADGDNHIIVKGSTGNYRVEPDMSPPKKDLRPCVDILFDSIAKTKAKGIGILLTGMGNDGAHGLLKLKQNGCLTITQNEESCVIYGMPKEAEALDASCFSGDLFEIRQLLNKMKTKVS</sequence>
<evidence type="ECO:0000256" key="3">
    <source>
        <dbReference type="ARBA" id="ARBA00048267"/>
    </source>
</evidence>
<dbReference type="PROSITE" id="PS50123">
    <property type="entry name" value="CHER"/>
    <property type="match status" value="1"/>
</dbReference>
<dbReference type="Gene3D" id="3.40.50.180">
    <property type="entry name" value="Methylesterase CheB, C-terminal domain"/>
    <property type="match status" value="1"/>
</dbReference>
<dbReference type="InterPro" id="IPR022642">
    <property type="entry name" value="CheR_C"/>
</dbReference>
<keyword evidence="8" id="KW-1185">Reference proteome</keyword>
<evidence type="ECO:0000256" key="1">
    <source>
        <dbReference type="ARBA" id="ARBA00022801"/>
    </source>
</evidence>
<evidence type="ECO:0000259" key="6">
    <source>
        <dbReference type="PROSITE" id="PS50123"/>
    </source>
</evidence>
<feature type="active site" evidence="4">
    <location>
        <position position="484"/>
    </location>
</feature>
<dbReference type="PANTHER" id="PTHR42872:SF6">
    <property type="entry name" value="PROTEIN-GLUTAMATE METHYLESTERASE_PROTEIN-GLUTAMINE GLUTAMINASE"/>
    <property type="match status" value="1"/>
</dbReference>
<dbReference type="PANTHER" id="PTHR42872">
    <property type="entry name" value="PROTEIN-GLUTAMATE METHYLESTERASE/PROTEIN-GLUTAMINE GLUTAMINASE"/>
    <property type="match status" value="1"/>
</dbReference>
<evidence type="ECO:0000259" key="5">
    <source>
        <dbReference type="PROSITE" id="PS50122"/>
    </source>
</evidence>
<dbReference type="GO" id="GO:0000156">
    <property type="term" value="F:phosphorelay response regulator activity"/>
    <property type="evidence" value="ECO:0007669"/>
    <property type="project" value="InterPro"/>
</dbReference>
<dbReference type="OrthoDB" id="9816309at2"/>
<comment type="catalytic activity">
    <reaction evidence="3">
        <text>[protein]-L-glutamate 5-O-methyl ester + H2O = L-glutamyl-[protein] + methanol + H(+)</text>
        <dbReference type="Rhea" id="RHEA:23236"/>
        <dbReference type="Rhea" id="RHEA-COMP:10208"/>
        <dbReference type="Rhea" id="RHEA-COMP:10311"/>
        <dbReference type="ChEBI" id="CHEBI:15377"/>
        <dbReference type="ChEBI" id="CHEBI:15378"/>
        <dbReference type="ChEBI" id="CHEBI:17790"/>
        <dbReference type="ChEBI" id="CHEBI:29973"/>
        <dbReference type="ChEBI" id="CHEBI:82795"/>
        <dbReference type="EC" id="3.1.1.61"/>
    </reaction>
</comment>
<dbReference type="GO" id="GO:0005737">
    <property type="term" value="C:cytoplasm"/>
    <property type="evidence" value="ECO:0007669"/>
    <property type="project" value="InterPro"/>
</dbReference>
<evidence type="ECO:0000313" key="8">
    <source>
        <dbReference type="Proteomes" id="UP000437748"/>
    </source>
</evidence>